<reference evidence="3 4" key="1">
    <citation type="submission" date="2020-08" db="EMBL/GenBank/DDBJ databases">
        <title>Sequencing the genomes of 1000 actinobacteria strains.</title>
        <authorList>
            <person name="Klenk H.-P."/>
        </authorList>
    </citation>
    <scope>NUCLEOTIDE SEQUENCE [LARGE SCALE GENOMIC DNA]</scope>
    <source>
        <strain evidence="3 4">DSM 102122</strain>
    </source>
</reference>
<dbReference type="GO" id="GO:0008270">
    <property type="term" value="F:zinc ion binding"/>
    <property type="evidence" value="ECO:0007669"/>
    <property type="project" value="UniProtKB-KW"/>
</dbReference>
<accession>A0A7W9GNG9</accession>
<keyword evidence="4" id="KW-1185">Reference proteome</keyword>
<dbReference type="RefSeq" id="WP_184820865.1">
    <property type="nucleotide sequence ID" value="NZ_JACHMM010000001.1"/>
</dbReference>
<name>A0A7W9GNG9_9ACTN</name>
<dbReference type="InterPro" id="IPR007527">
    <property type="entry name" value="Znf_SWIM"/>
</dbReference>
<gene>
    <name evidence="3" type="ORF">HD601_001625</name>
</gene>
<feature type="domain" description="SWIM-type" evidence="2">
    <location>
        <begin position="48"/>
        <end position="83"/>
    </location>
</feature>
<dbReference type="Proteomes" id="UP000542813">
    <property type="component" value="Unassembled WGS sequence"/>
</dbReference>
<keyword evidence="1" id="KW-0862">Zinc</keyword>
<dbReference type="PROSITE" id="PS50966">
    <property type="entry name" value="ZF_SWIM"/>
    <property type="match status" value="1"/>
</dbReference>
<proteinExistence type="predicted"/>
<protein>
    <recommendedName>
        <fullName evidence="2">SWIM-type domain-containing protein</fullName>
    </recommendedName>
</protein>
<dbReference type="AlphaFoldDB" id="A0A7W9GNG9"/>
<keyword evidence="1" id="KW-0863">Zinc-finger</keyword>
<evidence type="ECO:0000313" key="4">
    <source>
        <dbReference type="Proteomes" id="UP000542813"/>
    </source>
</evidence>
<keyword evidence="1" id="KW-0479">Metal-binding</keyword>
<evidence type="ECO:0000313" key="3">
    <source>
        <dbReference type="EMBL" id="MBB5787050.1"/>
    </source>
</evidence>
<evidence type="ECO:0000256" key="1">
    <source>
        <dbReference type="PROSITE-ProRule" id="PRU00325"/>
    </source>
</evidence>
<sequence>MSWIGALGELADARTVERGRAYAVGGRVVDLIDDGARLTAVVRGTDDYRVELVAAKQSWFCDCPVGVTGAFCKHCVAVALAASGGSGSAAPAGPVELDRFEPRPAVGDDVGELADEVRRVFTPRRRFYDYDQANAYADDAEATVRLLEEWCTRAPSAELLVVVQTAIDQAIRTILRSDDSSGGQGMQIGRLLDAHVTAAVHASLDRKASAALARWLFRLMFAGPQDFVTVDIDQYADAVGPAGIDLYRRLVDRADEQSHGSAVRHARGRLAILSRDPAEVMAHFGADLRHAFLVEDLVRALEEAGHADLALAQARAGVTADPLSPAVGPLVERLVADARRRGAVDEVAQLRRDDFHHRPSTTTYAAFERAATTAGTWAADRENADPVLLAADPRGWVSTLLRQGDSAAAWAAAETMPERIDFDPDLWRRLFRARVRIDPASTLPHYRRLVEKCVLAGDRGNYQTAARFLRSMRDAAAKADSREFDAYVAELRDRYRRRPALLDELRRGGV</sequence>
<dbReference type="EMBL" id="JACHMM010000001">
    <property type="protein sequence ID" value="MBB5787050.1"/>
    <property type="molecule type" value="Genomic_DNA"/>
</dbReference>
<evidence type="ECO:0000259" key="2">
    <source>
        <dbReference type="PROSITE" id="PS50966"/>
    </source>
</evidence>
<comment type="caution">
    <text evidence="3">The sequence shown here is derived from an EMBL/GenBank/DDBJ whole genome shotgun (WGS) entry which is preliminary data.</text>
</comment>
<organism evidence="3 4">
    <name type="scientific">Jiangella mangrovi</name>
    <dbReference type="NCBI Taxonomy" id="1524084"/>
    <lineage>
        <taxon>Bacteria</taxon>
        <taxon>Bacillati</taxon>
        <taxon>Actinomycetota</taxon>
        <taxon>Actinomycetes</taxon>
        <taxon>Jiangellales</taxon>
        <taxon>Jiangellaceae</taxon>
        <taxon>Jiangella</taxon>
    </lineage>
</organism>